<dbReference type="AlphaFoldDB" id="A0A8K0C967"/>
<gene>
    <name evidence="3" type="ORF">ILUMI_22898</name>
</gene>
<organism evidence="3 4">
    <name type="scientific">Ignelater luminosus</name>
    <name type="common">Cucubano</name>
    <name type="synonym">Pyrophorus luminosus</name>
    <dbReference type="NCBI Taxonomy" id="2038154"/>
    <lineage>
        <taxon>Eukaryota</taxon>
        <taxon>Metazoa</taxon>
        <taxon>Ecdysozoa</taxon>
        <taxon>Arthropoda</taxon>
        <taxon>Hexapoda</taxon>
        <taxon>Insecta</taxon>
        <taxon>Pterygota</taxon>
        <taxon>Neoptera</taxon>
        <taxon>Endopterygota</taxon>
        <taxon>Coleoptera</taxon>
        <taxon>Polyphaga</taxon>
        <taxon>Elateriformia</taxon>
        <taxon>Elateroidea</taxon>
        <taxon>Elateridae</taxon>
        <taxon>Agrypninae</taxon>
        <taxon>Pyrophorini</taxon>
        <taxon>Ignelater</taxon>
    </lineage>
</organism>
<evidence type="ECO:0000313" key="3">
    <source>
        <dbReference type="EMBL" id="KAF2883280.1"/>
    </source>
</evidence>
<evidence type="ECO:0000256" key="1">
    <source>
        <dbReference type="SAM" id="MobiDB-lite"/>
    </source>
</evidence>
<accession>A0A8K0C967</accession>
<dbReference type="Proteomes" id="UP000801492">
    <property type="component" value="Unassembled WGS sequence"/>
</dbReference>
<comment type="caution">
    <text evidence="3">The sequence shown here is derived from an EMBL/GenBank/DDBJ whole genome shotgun (WGS) entry which is preliminary data.</text>
</comment>
<evidence type="ECO:0000313" key="4">
    <source>
        <dbReference type="Proteomes" id="UP000801492"/>
    </source>
</evidence>
<sequence length="284" mass="32414">MVNGHTVVGLTQTLFSGIYIILNLSYLIAAPIKKDQMDETPEKWINPLGLDDSNAIFLNSESVPTGKALITRILDQTRIALNQANETKEEFAHRVFNVDSSQLHEDWKSADYEWLPQRRDIHKGLDEPVAEEHLTSLNFDETLVSTYHFLQSIAVGLEQMVKDQGEDGPFLGKFSLSEYNLVLVLQEIQTAIIERGVNDKMKPDIRRGSMPESLRVENNATTKNVRDWIIYRDYISLLQYVWEVFRYLKRKVYSSFDMSLSGKSDSEAPVNEAPTKATPNDVNE</sequence>
<keyword evidence="2" id="KW-0812">Transmembrane</keyword>
<name>A0A8K0C967_IGNLU</name>
<protein>
    <submittedName>
        <fullName evidence="3">Uncharacterized protein</fullName>
    </submittedName>
</protein>
<dbReference type="EMBL" id="VTPC01090453">
    <property type="protein sequence ID" value="KAF2883280.1"/>
    <property type="molecule type" value="Genomic_DNA"/>
</dbReference>
<reference evidence="3" key="1">
    <citation type="submission" date="2019-08" db="EMBL/GenBank/DDBJ databases">
        <title>The genome of the North American firefly Photinus pyralis.</title>
        <authorList>
            <consortium name="Photinus pyralis genome working group"/>
            <person name="Fallon T.R."/>
            <person name="Sander Lower S.E."/>
            <person name="Weng J.-K."/>
        </authorList>
    </citation>
    <scope>NUCLEOTIDE SEQUENCE</scope>
    <source>
        <strain evidence="3">TRF0915ILg1</strain>
        <tissue evidence="3">Whole body</tissue>
    </source>
</reference>
<keyword evidence="2" id="KW-1133">Transmembrane helix</keyword>
<feature type="region of interest" description="Disordered" evidence="1">
    <location>
        <begin position="259"/>
        <end position="284"/>
    </location>
</feature>
<keyword evidence="4" id="KW-1185">Reference proteome</keyword>
<feature type="transmembrane region" description="Helical" evidence="2">
    <location>
        <begin position="6"/>
        <end position="29"/>
    </location>
</feature>
<evidence type="ECO:0000256" key="2">
    <source>
        <dbReference type="SAM" id="Phobius"/>
    </source>
</evidence>
<proteinExistence type="predicted"/>
<keyword evidence="2" id="KW-0472">Membrane</keyword>
<dbReference type="OrthoDB" id="6049566at2759"/>